<gene>
    <name evidence="1" type="ORF">L3Q82_019245</name>
</gene>
<name>A0ACB8VC73_9TELE</name>
<keyword evidence="2" id="KW-1185">Reference proteome</keyword>
<comment type="caution">
    <text evidence="1">The sequence shown here is derived from an EMBL/GenBank/DDBJ whole genome shotgun (WGS) entry which is preliminary data.</text>
</comment>
<proteinExistence type="predicted"/>
<organism evidence="1 2">
    <name type="scientific">Scortum barcoo</name>
    <name type="common">barcoo grunter</name>
    <dbReference type="NCBI Taxonomy" id="214431"/>
    <lineage>
        <taxon>Eukaryota</taxon>
        <taxon>Metazoa</taxon>
        <taxon>Chordata</taxon>
        <taxon>Craniata</taxon>
        <taxon>Vertebrata</taxon>
        <taxon>Euteleostomi</taxon>
        <taxon>Actinopterygii</taxon>
        <taxon>Neopterygii</taxon>
        <taxon>Teleostei</taxon>
        <taxon>Neoteleostei</taxon>
        <taxon>Acanthomorphata</taxon>
        <taxon>Eupercaria</taxon>
        <taxon>Centrarchiformes</taxon>
        <taxon>Terapontoidei</taxon>
        <taxon>Terapontidae</taxon>
        <taxon>Scortum</taxon>
    </lineage>
</organism>
<accession>A0ACB8VC73</accession>
<reference evidence="1" key="1">
    <citation type="submission" date="2022-04" db="EMBL/GenBank/DDBJ databases">
        <title>Jade perch genome.</title>
        <authorList>
            <person name="Chao B."/>
        </authorList>
    </citation>
    <scope>NUCLEOTIDE SEQUENCE</scope>
    <source>
        <strain evidence="1">CB-2022</strain>
    </source>
</reference>
<sequence>MAGDCPAVGTDVFTDKALVKESTIRCVLVELFKCRDKNFYKPQHEKNLTFENDNGGSISTCRFKRRQRNMGKTKSSSKT</sequence>
<evidence type="ECO:0000313" key="2">
    <source>
        <dbReference type="Proteomes" id="UP000831701"/>
    </source>
</evidence>
<protein>
    <submittedName>
        <fullName evidence="1">Uncharacterized protein</fullName>
    </submittedName>
</protein>
<dbReference type="Proteomes" id="UP000831701">
    <property type="component" value="Chromosome 23"/>
</dbReference>
<evidence type="ECO:0000313" key="1">
    <source>
        <dbReference type="EMBL" id="KAI3353116.1"/>
    </source>
</evidence>
<dbReference type="EMBL" id="CM041553">
    <property type="protein sequence ID" value="KAI3353116.1"/>
    <property type="molecule type" value="Genomic_DNA"/>
</dbReference>